<dbReference type="Gene3D" id="3.90.1750.20">
    <property type="entry name" value="Putative Large Serine Recombinase, Chain B, Domain 2"/>
    <property type="match status" value="1"/>
</dbReference>
<dbReference type="PANTHER" id="PTHR30461:SF2">
    <property type="entry name" value="SERINE RECOMBINASE PINE-RELATED"/>
    <property type="match status" value="1"/>
</dbReference>
<dbReference type="InterPro" id="IPR006119">
    <property type="entry name" value="Resolv_N"/>
</dbReference>
<accession>A0ABU8U227</accession>
<dbReference type="Pfam" id="PF07508">
    <property type="entry name" value="Recombinase"/>
    <property type="match status" value="1"/>
</dbReference>
<dbReference type="CDD" id="cd00338">
    <property type="entry name" value="Ser_Recombinase"/>
    <property type="match status" value="1"/>
</dbReference>
<keyword evidence="2" id="KW-0233">DNA recombination</keyword>
<dbReference type="InterPro" id="IPR038109">
    <property type="entry name" value="DNA_bind_recomb_sf"/>
</dbReference>
<organism evidence="5 6">
    <name type="scientific">Streptomyces caledonius</name>
    <dbReference type="NCBI Taxonomy" id="3134107"/>
    <lineage>
        <taxon>Bacteria</taxon>
        <taxon>Bacillati</taxon>
        <taxon>Actinomycetota</taxon>
        <taxon>Actinomycetes</taxon>
        <taxon>Kitasatosporales</taxon>
        <taxon>Streptomycetaceae</taxon>
        <taxon>Streptomyces</taxon>
    </lineage>
</organism>
<dbReference type="SUPFAM" id="SSF53041">
    <property type="entry name" value="Resolvase-like"/>
    <property type="match status" value="1"/>
</dbReference>
<evidence type="ECO:0000256" key="3">
    <source>
        <dbReference type="SAM" id="MobiDB-lite"/>
    </source>
</evidence>
<evidence type="ECO:0000256" key="2">
    <source>
        <dbReference type="ARBA" id="ARBA00023172"/>
    </source>
</evidence>
<feature type="compositionally biased region" description="Polar residues" evidence="3">
    <location>
        <begin position="305"/>
        <end position="315"/>
    </location>
</feature>
<keyword evidence="1" id="KW-0238">DNA-binding</keyword>
<feature type="domain" description="Resolvase/invertase-type recombinase catalytic" evidence="4">
    <location>
        <begin position="1"/>
        <end position="118"/>
    </location>
</feature>
<dbReference type="InterPro" id="IPR011109">
    <property type="entry name" value="DNA_bind_recombinase_dom"/>
</dbReference>
<dbReference type="Proteomes" id="UP001382904">
    <property type="component" value="Unassembled WGS sequence"/>
</dbReference>
<dbReference type="PANTHER" id="PTHR30461">
    <property type="entry name" value="DNA-INVERTASE FROM LAMBDOID PROPHAGE"/>
    <property type="match status" value="1"/>
</dbReference>
<dbReference type="InterPro" id="IPR050639">
    <property type="entry name" value="SSR_resolvase"/>
</dbReference>
<comment type="caution">
    <text evidence="5">The sequence shown here is derived from an EMBL/GenBank/DDBJ whole genome shotgun (WGS) entry which is preliminary data.</text>
</comment>
<dbReference type="EMBL" id="JBBKAM010000002">
    <property type="protein sequence ID" value="MEJ8641935.1"/>
    <property type="molecule type" value="Genomic_DNA"/>
</dbReference>
<gene>
    <name evidence="5" type="ORF">WKI68_11580</name>
</gene>
<evidence type="ECO:0000259" key="4">
    <source>
        <dbReference type="PROSITE" id="PS51736"/>
    </source>
</evidence>
<protein>
    <submittedName>
        <fullName evidence="5">Recombinase family protein</fullName>
    </submittedName>
</protein>
<feature type="region of interest" description="Disordered" evidence="3">
    <location>
        <begin position="264"/>
        <end position="315"/>
    </location>
</feature>
<evidence type="ECO:0000313" key="5">
    <source>
        <dbReference type="EMBL" id="MEJ8641935.1"/>
    </source>
</evidence>
<evidence type="ECO:0000313" key="6">
    <source>
        <dbReference type="Proteomes" id="UP001382904"/>
    </source>
</evidence>
<proteinExistence type="predicted"/>
<sequence length="315" mass="33705">MHTGHYEDVGLSGYDPNVYRPDFERMLQDARKGEFDVLVIYMLSRLTRQGAAEALKIQQELAECGVALVSTQEPFINTSNDNPFGTAFFALIAGLAHQESKNKSKFIRDAFAQLNAKGSHSSGPVPFGFTADQLTVDGLTIRVLSPGPQTEENLGPECTPADTVNHIIDLAEGGKSPSAIATELTAKRAKTPYGSLDEEAAQARVAAARRSRKSGPSDEARSEWSPTVVGRILRDPRLAGFAIGPIDRTTKIRTILRDDKGQTVAPHTGFISRSAGTTSSVRWTGGSGRCSATEPASGRSWGRGESSTVGAVTLE</sequence>
<dbReference type="Pfam" id="PF00239">
    <property type="entry name" value="Resolvase"/>
    <property type="match status" value="1"/>
</dbReference>
<dbReference type="SMART" id="SM00857">
    <property type="entry name" value="Resolvase"/>
    <property type="match status" value="1"/>
</dbReference>
<dbReference type="InterPro" id="IPR036162">
    <property type="entry name" value="Resolvase-like_N_sf"/>
</dbReference>
<keyword evidence="6" id="KW-1185">Reference proteome</keyword>
<evidence type="ECO:0000256" key="1">
    <source>
        <dbReference type="ARBA" id="ARBA00023125"/>
    </source>
</evidence>
<dbReference type="Gene3D" id="3.40.50.1390">
    <property type="entry name" value="Resolvase, N-terminal catalytic domain"/>
    <property type="match status" value="1"/>
</dbReference>
<reference evidence="5 6" key="1">
    <citation type="submission" date="2024-03" db="EMBL/GenBank/DDBJ databases">
        <title>Novel Streptomyces species of biotechnological and ecological value are a feature of Machair soil.</title>
        <authorList>
            <person name="Prole J.R."/>
            <person name="Goodfellow M."/>
            <person name="Allenby N."/>
            <person name="Ward A.C."/>
        </authorList>
    </citation>
    <scope>NUCLEOTIDE SEQUENCE [LARGE SCALE GENOMIC DNA]</scope>
    <source>
        <strain evidence="5 6">MS1.HAVA.3</strain>
    </source>
</reference>
<dbReference type="PROSITE" id="PS51736">
    <property type="entry name" value="RECOMBINASES_3"/>
    <property type="match status" value="1"/>
</dbReference>
<name>A0ABU8U227_9ACTN</name>